<evidence type="ECO:0000256" key="1">
    <source>
        <dbReference type="SAM" id="Phobius"/>
    </source>
</evidence>
<keyword evidence="1" id="KW-0472">Membrane</keyword>
<dbReference type="EMBL" id="JBHTAX010000001">
    <property type="protein sequence ID" value="MFC7189326.1"/>
    <property type="molecule type" value="Genomic_DNA"/>
</dbReference>
<feature type="transmembrane region" description="Helical" evidence="1">
    <location>
        <begin position="122"/>
        <end position="140"/>
    </location>
</feature>
<dbReference type="Proteomes" id="UP001596417">
    <property type="component" value="Unassembled WGS sequence"/>
</dbReference>
<feature type="transmembrane region" description="Helical" evidence="1">
    <location>
        <begin position="146"/>
        <end position="166"/>
    </location>
</feature>
<comment type="caution">
    <text evidence="2">The sequence shown here is derived from an EMBL/GenBank/DDBJ whole genome shotgun (WGS) entry which is preliminary data.</text>
</comment>
<organism evidence="2 3">
    <name type="scientific">Halocatena marina</name>
    <dbReference type="NCBI Taxonomy" id="2934937"/>
    <lineage>
        <taxon>Archaea</taxon>
        <taxon>Methanobacteriati</taxon>
        <taxon>Methanobacteriota</taxon>
        <taxon>Stenosarchaea group</taxon>
        <taxon>Halobacteria</taxon>
        <taxon>Halobacteriales</taxon>
        <taxon>Natronomonadaceae</taxon>
        <taxon>Halocatena</taxon>
    </lineage>
</organism>
<reference evidence="2 3" key="1">
    <citation type="journal article" date="2019" name="Int. J. Syst. Evol. Microbiol.">
        <title>The Global Catalogue of Microorganisms (GCM) 10K type strain sequencing project: providing services to taxonomists for standard genome sequencing and annotation.</title>
        <authorList>
            <consortium name="The Broad Institute Genomics Platform"/>
            <consortium name="The Broad Institute Genome Sequencing Center for Infectious Disease"/>
            <person name="Wu L."/>
            <person name="Ma J."/>
        </authorList>
    </citation>
    <scope>NUCLEOTIDE SEQUENCE [LARGE SCALE GENOMIC DNA]</scope>
    <source>
        <strain evidence="2 3">RDMS1</strain>
    </source>
</reference>
<feature type="transmembrane region" description="Helical" evidence="1">
    <location>
        <begin position="7"/>
        <end position="26"/>
    </location>
</feature>
<accession>A0ABD5YMJ9</accession>
<feature type="transmembrane region" description="Helical" evidence="1">
    <location>
        <begin position="175"/>
        <end position="196"/>
    </location>
</feature>
<feature type="transmembrane region" description="Helical" evidence="1">
    <location>
        <begin position="60"/>
        <end position="81"/>
    </location>
</feature>
<dbReference type="RefSeq" id="WP_390204838.1">
    <property type="nucleotide sequence ID" value="NZ_JBHTAX010000001.1"/>
</dbReference>
<keyword evidence="3" id="KW-1185">Reference proteome</keyword>
<evidence type="ECO:0000313" key="3">
    <source>
        <dbReference type="Proteomes" id="UP001596417"/>
    </source>
</evidence>
<feature type="transmembrane region" description="Helical" evidence="1">
    <location>
        <begin position="32"/>
        <end position="53"/>
    </location>
</feature>
<feature type="transmembrane region" description="Helical" evidence="1">
    <location>
        <begin position="234"/>
        <end position="254"/>
    </location>
</feature>
<feature type="transmembrane region" description="Helical" evidence="1">
    <location>
        <begin position="93"/>
        <end position="110"/>
    </location>
</feature>
<evidence type="ECO:0000313" key="2">
    <source>
        <dbReference type="EMBL" id="MFC7189326.1"/>
    </source>
</evidence>
<dbReference type="AlphaFoldDB" id="A0ABD5YMJ9"/>
<keyword evidence="1" id="KW-0812">Transmembrane</keyword>
<gene>
    <name evidence="2" type="ORF">ACFQL7_05345</name>
</gene>
<sequence length="298" mass="33189">MNKSSGYLLSRSFMFLFILMIFNRTTDFEWLTTYHVLATVVLFGGIGFAIYGYQEHGLDGLFAILLFMYLLCMLVLIGVIFQQRGVGFSEPSRVVKLVLIVMLLLFFLCVSVNQRRYLRQTGVYLLAFTVLLSIHLSHSVEFAPNSGFAALPLLAGFMMGLNLFVLPRYISSRTFLWTLSLLSNITVLLGVLVYHIGSYSFLTMNVDLADGMFTPLFMNKQLHALQSVFENPNMLGIVAFAGTVSAAILIHRLFQDIRDRTEPQEKPLGGSSPTVPTYSIIRSLALSCLAGECSSSIA</sequence>
<name>A0ABD5YMJ9_9EURY</name>
<protein>
    <submittedName>
        <fullName evidence="2">Uncharacterized protein</fullName>
    </submittedName>
</protein>
<keyword evidence="1" id="KW-1133">Transmembrane helix</keyword>
<proteinExistence type="predicted"/>